<comment type="caution">
    <text evidence="1">The sequence shown here is derived from an EMBL/GenBank/DDBJ whole genome shotgun (WGS) entry which is preliminary data.</text>
</comment>
<dbReference type="Gene3D" id="2.60.120.1390">
    <property type="match status" value="1"/>
</dbReference>
<reference evidence="1 2" key="1">
    <citation type="submission" date="2019-10" db="EMBL/GenBank/DDBJ databases">
        <title>Whole genome shotgun sequence of Acrocarpospora pleiomorpha NBRC 16267.</title>
        <authorList>
            <person name="Ichikawa N."/>
            <person name="Kimura A."/>
            <person name="Kitahashi Y."/>
            <person name="Komaki H."/>
            <person name="Oguchi A."/>
        </authorList>
    </citation>
    <scope>NUCLEOTIDE SEQUENCE [LARGE SCALE GENOMIC DNA]</scope>
    <source>
        <strain evidence="1 2">NBRC 16267</strain>
    </source>
</reference>
<evidence type="ECO:0000313" key="2">
    <source>
        <dbReference type="Proteomes" id="UP000377595"/>
    </source>
</evidence>
<dbReference type="Proteomes" id="UP000377595">
    <property type="component" value="Unassembled WGS sequence"/>
</dbReference>
<keyword evidence="2" id="KW-1185">Reference proteome</keyword>
<sequence>MRVTIQQLGAGDRAAALDDLGDPALLHRAAGTDEDSDLCLFERSDDYSAVAFWYQTTPTRVAPLPSPADRVRDLASAIHPGQ</sequence>
<gene>
    <name evidence="1" type="ORF">Aple_003160</name>
</gene>
<protein>
    <submittedName>
        <fullName evidence="1">Uncharacterized protein</fullName>
    </submittedName>
</protein>
<accession>A0A5M3XD17</accession>
<evidence type="ECO:0000313" key="1">
    <source>
        <dbReference type="EMBL" id="GES17421.1"/>
    </source>
</evidence>
<dbReference type="EMBL" id="BLAF01000004">
    <property type="protein sequence ID" value="GES17421.1"/>
    <property type="molecule type" value="Genomic_DNA"/>
</dbReference>
<proteinExistence type="predicted"/>
<organism evidence="1 2">
    <name type="scientific">Acrocarpospora pleiomorpha</name>
    <dbReference type="NCBI Taxonomy" id="90975"/>
    <lineage>
        <taxon>Bacteria</taxon>
        <taxon>Bacillati</taxon>
        <taxon>Actinomycetota</taxon>
        <taxon>Actinomycetes</taxon>
        <taxon>Streptosporangiales</taxon>
        <taxon>Streptosporangiaceae</taxon>
        <taxon>Acrocarpospora</taxon>
    </lineage>
</organism>
<dbReference type="AlphaFoldDB" id="A0A5M3XD17"/>
<name>A0A5M3XD17_9ACTN</name>